<dbReference type="EMBL" id="CP093313">
    <property type="protein sequence ID" value="UWZ82675.1"/>
    <property type="molecule type" value="Genomic_DNA"/>
</dbReference>
<feature type="transmembrane region" description="Helical" evidence="1">
    <location>
        <begin position="336"/>
        <end position="356"/>
    </location>
</feature>
<keyword evidence="1" id="KW-0812">Transmembrane</keyword>
<protein>
    <submittedName>
        <fullName evidence="3">Acyltransferase</fullName>
    </submittedName>
</protein>
<feature type="transmembrane region" description="Helical" evidence="1">
    <location>
        <begin position="293"/>
        <end position="316"/>
    </location>
</feature>
<proteinExistence type="predicted"/>
<feature type="domain" description="Acyltransferase 3" evidence="2">
    <location>
        <begin position="26"/>
        <end position="379"/>
    </location>
</feature>
<feature type="transmembrane region" description="Helical" evidence="1">
    <location>
        <begin position="362"/>
        <end position="383"/>
    </location>
</feature>
<dbReference type="RefSeq" id="WP_260791862.1">
    <property type="nucleotide sequence ID" value="NZ_CP093313.1"/>
</dbReference>
<dbReference type="Proteomes" id="UP001059380">
    <property type="component" value="Chromosome"/>
</dbReference>
<feature type="transmembrane region" description="Helical" evidence="1">
    <location>
        <begin position="152"/>
        <end position="174"/>
    </location>
</feature>
<gene>
    <name evidence="3" type="ORF">MOP44_19145</name>
</gene>
<dbReference type="PANTHER" id="PTHR36927:SF4">
    <property type="entry name" value="BLR5718 PROTEIN"/>
    <property type="match status" value="1"/>
</dbReference>
<keyword evidence="3" id="KW-0808">Transferase</keyword>
<evidence type="ECO:0000259" key="2">
    <source>
        <dbReference type="Pfam" id="PF01757"/>
    </source>
</evidence>
<feature type="transmembrane region" description="Helical" evidence="1">
    <location>
        <begin position="34"/>
        <end position="57"/>
    </location>
</feature>
<feature type="transmembrane region" description="Helical" evidence="1">
    <location>
        <begin position="260"/>
        <end position="281"/>
    </location>
</feature>
<dbReference type="PANTHER" id="PTHR36927">
    <property type="entry name" value="BLR4337 PROTEIN"/>
    <property type="match status" value="1"/>
</dbReference>
<sequence>MPEATQERTIEAAADAAIKLSRPRDLYIDRLRSIMTAFVILHHTAITYGAIGGWFWYELKPSRAISSQVLIQFCTINQAYFMGFFFLLAGYFTPASLERKGYGAFLRDRFTRLGLPLLGFILILGPLTAAIAHAADTGRFWEVFPYLAQHFILIPGPLWFAEALLIFCLAYCGWRAMFGAPLAGAERTPRPVPSAGIWLLSALLTGIGAFAIRQFIHVGVNIASLQLGYFATYIVLFAAGIAAWRYDWIRQLNWNNAKTAIYAGAIALPLMPAGVAVAQITHSKGDFAGGISWHAALYALWEPFVAWGFIAAWLLFMRRFGNQPSAFWSWLNRRAYAVYIIHPPILVGITILLHLWTAPALVKFAVTGTVSCAICWLIADPLVRMPGLRRIL</sequence>
<dbReference type="GO" id="GO:0016747">
    <property type="term" value="F:acyltransferase activity, transferring groups other than amino-acyl groups"/>
    <property type="evidence" value="ECO:0007669"/>
    <property type="project" value="InterPro"/>
</dbReference>
<dbReference type="InterPro" id="IPR050623">
    <property type="entry name" value="Glucan_succinyl_AcylTrfase"/>
</dbReference>
<keyword evidence="1" id="KW-0472">Membrane</keyword>
<keyword evidence="3" id="KW-0012">Acyltransferase</keyword>
<evidence type="ECO:0000313" key="4">
    <source>
        <dbReference type="Proteomes" id="UP001059380"/>
    </source>
</evidence>
<accession>A0A9J7BJG4</accession>
<evidence type="ECO:0000313" key="3">
    <source>
        <dbReference type="EMBL" id="UWZ82675.1"/>
    </source>
</evidence>
<keyword evidence="4" id="KW-1185">Reference proteome</keyword>
<reference evidence="3" key="1">
    <citation type="submission" date="2021-04" db="EMBL/GenBank/DDBJ databases">
        <title>Phylogenetic analysis of Acidobacteriaceae.</title>
        <authorList>
            <person name="Qiu L."/>
            <person name="Zhang Q."/>
        </authorList>
    </citation>
    <scope>NUCLEOTIDE SEQUENCE</scope>
    <source>
        <strain evidence="3">DSM 25168</strain>
    </source>
</reference>
<organism evidence="3 4">
    <name type="scientific">Occallatibacter riparius</name>
    <dbReference type="NCBI Taxonomy" id="1002689"/>
    <lineage>
        <taxon>Bacteria</taxon>
        <taxon>Pseudomonadati</taxon>
        <taxon>Acidobacteriota</taxon>
        <taxon>Terriglobia</taxon>
        <taxon>Terriglobales</taxon>
        <taxon>Acidobacteriaceae</taxon>
        <taxon>Occallatibacter</taxon>
    </lineage>
</organism>
<dbReference type="AlphaFoldDB" id="A0A9J7BJG4"/>
<name>A0A9J7BJG4_9BACT</name>
<dbReference type="KEGG" id="orp:MOP44_19145"/>
<keyword evidence="1" id="KW-1133">Transmembrane helix</keyword>
<evidence type="ECO:0000256" key="1">
    <source>
        <dbReference type="SAM" id="Phobius"/>
    </source>
</evidence>
<dbReference type="InterPro" id="IPR002656">
    <property type="entry name" value="Acyl_transf_3_dom"/>
</dbReference>
<dbReference type="Pfam" id="PF01757">
    <property type="entry name" value="Acyl_transf_3"/>
    <property type="match status" value="1"/>
</dbReference>
<feature type="transmembrane region" description="Helical" evidence="1">
    <location>
        <begin position="113"/>
        <end position="132"/>
    </location>
</feature>
<feature type="transmembrane region" description="Helical" evidence="1">
    <location>
        <begin position="228"/>
        <end position="248"/>
    </location>
</feature>
<feature type="transmembrane region" description="Helical" evidence="1">
    <location>
        <begin position="69"/>
        <end position="92"/>
    </location>
</feature>
<feature type="transmembrane region" description="Helical" evidence="1">
    <location>
        <begin position="195"/>
        <end position="216"/>
    </location>
</feature>